<dbReference type="RefSeq" id="WP_371754032.1">
    <property type="nucleotide sequence ID" value="NZ_JAYJLD010000011.1"/>
</dbReference>
<name>A0ABU5ZLD2_9BACL</name>
<dbReference type="InterPro" id="IPR023214">
    <property type="entry name" value="HAD_sf"/>
</dbReference>
<proteinExistence type="predicted"/>
<gene>
    <name evidence="1" type="ORF">VF724_09560</name>
</gene>
<evidence type="ECO:0000313" key="2">
    <source>
        <dbReference type="Proteomes" id="UP001310386"/>
    </source>
</evidence>
<protein>
    <submittedName>
        <fullName evidence="1">Haloacid dehalogenase</fullName>
    </submittedName>
</protein>
<organism evidence="1 2">
    <name type="scientific">Ferviditalea candida</name>
    <dbReference type="NCBI Taxonomy" id="3108399"/>
    <lineage>
        <taxon>Bacteria</taxon>
        <taxon>Bacillati</taxon>
        <taxon>Bacillota</taxon>
        <taxon>Bacilli</taxon>
        <taxon>Bacillales</taxon>
        <taxon>Paenibacillaceae</taxon>
        <taxon>Ferviditalea</taxon>
    </lineage>
</organism>
<dbReference type="Gene3D" id="3.40.50.1000">
    <property type="entry name" value="HAD superfamily/HAD-like"/>
    <property type="match status" value="1"/>
</dbReference>
<dbReference type="EMBL" id="JAYJLD010000011">
    <property type="protein sequence ID" value="MEB3101910.1"/>
    <property type="molecule type" value="Genomic_DNA"/>
</dbReference>
<dbReference type="InterPro" id="IPR036412">
    <property type="entry name" value="HAD-like_sf"/>
</dbReference>
<evidence type="ECO:0000313" key="1">
    <source>
        <dbReference type="EMBL" id="MEB3101910.1"/>
    </source>
</evidence>
<keyword evidence="2" id="KW-1185">Reference proteome</keyword>
<reference evidence="1" key="1">
    <citation type="submission" date="2023-12" db="EMBL/GenBank/DDBJ databases">
        <title>Fervidustalea candida gen. nov., sp. nov., a novel member of the family Paenibacillaceae isolated from a geothermal area.</title>
        <authorList>
            <person name="Li W.-J."/>
            <person name="Jiao J.-Y."/>
            <person name="Chen Y."/>
        </authorList>
    </citation>
    <scope>NUCLEOTIDE SEQUENCE</scope>
    <source>
        <strain evidence="1">SYSU GA230002</strain>
    </source>
</reference>
<dbReference type="Proteomes" id="UP001310386">
    <property type="component" value="Unassembled WGS sequence"/>
</dbReference>
<dbReference type="SUPFAM" id="SSF56784">
    <property type="entry name" value="HAD-like"/>
    <property type="match status" value="1"/>
</dbReference>
<sequence length="156" mass="16834">MLTYDIPGAGRLAFGHLVLDFNGTIASDGVLISGVSERLETLSEKLRIHVITADTNGSVHRECEHLPLQVQVIGNMDQAGEKARFIRGLGEDGIVAIGNGVNDRLMFETADLAIAVLGREGCSSEALMHGDIVVRDILDGLDLLLHPNRLIATLRR</sequence>
<comment type="caution">
    <text evidence="1">The sequence shown here is derived from an EMBL/GenBank/DDBJ whole genome shotgun (WGS) entry which is preliminary data.</text>
</comment>
<accession>A0ABU5ZLD2</accession>